<feature type="domain" description="Tetrahydrofolate dehydrogenase/cyclohydrolase NAD(P)-binding" evidence="19">
    <location>
        <begin position="347"/>
        <end position="392"/>
    </location>
</feature>
<evidence type="ECO:0000256" key="6">
    <source>
        <dbReference type="ARBA" id="ARBA00012776"/>
    </source>
</evidence>
<dbReference type="CDD" id="cd01080">
    <property type="entry name" value="NAD_bind_m-THF_DH_Cyclohyd"/>
    <property type="match status" value="1"/>
</dbReference>
<comment type="catalytic activity">
    <reaction evidence="17">
        <text>(6S)-5,6,7,8-tetrahydrofolate + formate + ATP = (6R)-10-formyltetrahydrofolate + ADP + phosphate</text>
        <dbReference type="Rhea" id="RHEA:20221"/>
        <dbReference type="ChEBI" id="CHEBI:15740"/>
        <dbReference type="ChEBI" id="CHEBI:30616"/>
        <dbReference type="ChEBI" id="CHEBI:43474"/>
        <dbReference type="ChEBI" id="CHEBI:57453"/>
        <dbReference type="ChEBI" id="CHEBI:195366"/>
        <dbReference type="ChEBI" id="CHEBI:456216"/>
        <dbReference type="EC" id="6.3.4.3"/>
    </reaction>
</comment>
<evidence type="ECO:0000256" key="12">
    <source>
        <dbReference type="ARBA" id="ARBA00022801"/>
    </source>
</evidence>
<dbReference type="Gene3D" id="3.40.50.300">
    <property type="entry name" value="P-loop containing nucleotide triphosphate hydrolases"/>
    <property type="match status" value="2"/>
</dbReference>
<dbReference type="Pfam" id="PF02882">
    <property type="entry name" value="THF_DHG_CYH_C"/>
    <property type="match status" value="2"/>
</dbReference>
<evidence type="ECO:0000259" key="19">
    <source>
        <dbReference type="Pfam" id="PF02882"/>
    </source>
</evidence>
<dbReference type="PANTHER" id="PTHR48099:SF1">
    <property type="entry name" value="C-1-TETRAHYDROFOLATE SYNTHASE, CYTOPLASMIC"/>
    <property type="match status" value="1"/>
</dbReference>
<keyword evidence="13" id="KW-0067">ATP-binding</keyword>
<evidence type="ECO:0000256" key="7">
    <source>
        <dbReference type="ARBA" id="ARBA00012859"/>
    </source>
</evidence>
<dbReference type="InterPro" id="IPR000559">
    <property type="entry name" value="Formate_THF_ligase"/>
</dbReference>
<dbReference type="PROSITE" id="PS00766">
    <property type="entry name" value="THF_DHG_CYH_1"/>
    <property type="match status" value="1"/>
</dbReference>
<evidence type="ECO:0000313" key="21">
    <source>
        <dbReference type="Proteomes" id="UP001266305"/>
    </source>
</evidence>
<evidence type="ECO:0000313" key="20">
    <source>
        <dbReference type="EMBL" id="KAK2104331.1"/>
    </source>
</evidence>
<evidence type="ECO:0000256" key="8">
    <source>
        <dbReference type="ARBA" id="ARBA00017592"/>
    </source>
</evidence>
<evidence type="ECO:0000256" key="11">
    <source>
        <dbReference type="ARBA" id="ARBA00022741"/>
    </source>
</evidence>
<dbReference type="HAMAP" id="MF_01576">
    <property type="entry name" value="THF_DHG_CYH"/>
    <property type="match status" value="1"/>
</dbReference>
<dbReference type="Gene3D" id="3.40.50.10860">
    <property type="entry name" value="Leucine Dehydrogenase, chain A, domain 1"/>
    <property type="match status" value="1"/>
</dbReference>
<sequence length="843" mass="91655">MAPAEILNGKEISAQIKTRLKNQVTQLKEQVPGFTPGLAILQVGNRDDSNLYINVKLKAAEEVMPEQPCHHPPPPPPGSYRLPFALLAPPLENFYHPQETLVYFASQKWIGIRATHIKLPITTTESEVIKYITSLNEDSTIHGVIVQLPLDSENSINTEEVVNVIAPEKDVDGLTSISAGKLARGDLNDCFIPCTPKGCLELIKETGVQIAGRHAVVVGRSKIVGTPMRDLLLWNNATVTTCHSKTANLDEEVGVQRRGEGVTVNKGDILVVATGRPELVKGEWIKPGAIVIDCGINYVPGDKEIALLQLLTLNTCDMTFKLKVVTRLKLPDAAQGAFLLRDDTKRNGRKVVGDVAYNEAKERARFITPVPGGVGPMTVAMLMQSTVESAKRFLEKFKPGKWMIQYNNLNLKTPVPSDIDISRSCKPKPIGKLAREIGLLSEEVELYGETKAKVLLSTLERLKHQPDGKYVVVTGITPTPLGEGKSTTTIGLVQALGAHLSQNVFACVRQPSQGPTFGIKGGAAGGGYSQVIPMEEFNLHLTGDIHAITAANNLVAAAIDARIFHELTQTDKALFNRLVPSVNGVRKFSDIQIRRLKRLGIEKTDPTTLTDDEINRFARLDIDPETITWQRGTRAGYTGYKQFLRKITIGQAPTEKGHTRTAQFDISVASEIMAVLALTTSLEDMRERLGKMVVASSKKGEPISAEDLGVSGALTVLMKDAIKPNLMQTLEGTPVFVHAGPFANIAHGNSSIIADRMALKLVGPEGFVVTEAGFGADIGMEKFFNIKCRYSGLRPHVVVLVATVRALKMHGGGPTVSGELKHLIIGNVLSAKRKLDDICLFLD</sequence>
<dbReference type="InterPro" id="IPR020867">
    <property type="entry name" value="THF_DH/CycHdrlase_CS"/>
</dbReference>
<dbReference type="EC" id="6.3.4.3" evidence="5"/>
<keyword evidence="9" id="KW-0554">One-carbon metabolism</keyword>
<organism evidence="20 21">
    <name type="scientific">Saguinus oedipus</name>
    <name type="common">Cotton-top tamarin</name>
    <name type="synonym">Oedipomidas oedipus</name>
    <dbReference type="NCBI Taxonomy" id="9490"/>
    <lineage>
        <taxon>Eukaryota</taxon>
        <taxon>Metazoa</taxon>
        <taxon>Chordata</taxon>
        <taxon>Craniata</taxon>
        <taxon>Vertebrata</taxon>
        <taxon>Euteleostomi</taxon>
        <taxon>Mammalia</taxon>
        <taxon>Eutheria</taxon>
        <taxon>Euarchontoglires</taxon>
        <taxon>Primates</taxon>
        <taxon>Haplorrhini</taxon>
        <taxon>Platyrrhini</taxon>
        <taxon>Cebidae</taxon>
        <taxon>Callitrichinae</taxon>
        <taxon>Saguinus</taxon>
    </lineage>
</organism>
<dbReference type="EC" id="3.5.4.9" evidence="6"/>
<dbReference type="Gene3D" id="1.10.8.770">
    <property type="match status" value="1"/>
</dbReference>
<comment type="similarity">
    <text evidence="2">In the N-terminal section; belongs to the tetrahydrofolate dehydrogenase/cyclohydrolase family.</text>
</comment>
<gene>
    <name evidence="20" type="primary">MTHFD1_1</name>
    <name evidence="20" type="ORF">P7K49_018187</name>
</gene>
<dbReference type="PROSITE" id="PS00721">
    <property type="entry name" value="FTHFS_1"/>
    <property type="match status" value="1"/>
</dbReference>
<comment type="catalytic activity">
    <reaction evidence="16">
        <text>(6R)-5,10-methenyltetrahydrofolate + H2O = (6R)-10-formyltetrahydrofolate + H(+)</text>
        <dbReference type="Rhea" id="RHEA:23700"/>
        <dbReference type="ChEBI" id="CHEBI:15377"/>
        <dbReference type="ChEBI" id="CHEBI:15378"/>
        <dbReference type="ChEBI" id="CHEBI:57455"/>
        <dbReference type="ChEBI" id="CHEBI:195366"/>
        <dbReference type="EC" id="3.5.4.9"/>
    </reaction>
</comment>
<evidence type="ECO:0000256" key="9">
    <source>
        <dbReference type="ARBA" id="ARBA00022563"/>
    </source>
</evidence>
<keyword evidence="11" id="KW-0547">Nucleotide-binding</keyword>
<reference evidence="20 21" key="1">
    <citation type="submission" date="2023-05" db="EMBL/GenBank/DDBJ databases">
        <title>B98-5 Cell Line De Novo Hybrid Assembly: An Optical Mapping Approach.</title>
        <authorList>
            <person name="Kananen K."/>
            <person name="Auerbach J.A."/>
            <person name="Kautto E."/>
            <person name="Blachly J.S."/>
        </authorList>
    </citation>
    <scope>NUCLEOTIDE SEQUENCE [LARGE SCALE GENOMIC DNA]</scope>
    <source>
        <strain evidence="20">B95-8</strain>
        <tissue evidence="20">Cell line</tissue>
    </source>
</reference>
<evidence type="ECO:0000256" key="4">
    <source>
        <dbReference type="ARBA" id="ARBA00011738"/>
    </source>
</evidence>
<evidence type="ECO:0000256" key="5">
    <source>
        <dbReference type="ARBA" id="ARBA00012295"/>
    </source>
</evidence>
<dbReference type="InterPro" id="IPR000672">
    <property type="entry name" value="THF_DH/CycHdrlase"/>
</dbReference>
<name>A0ABQ9V5E8_SAGOE</name>
<keyword evidence="15" id="KW-0511">Multifunctional enzyme</keyword>
<keyword evidence="10" id="KW-0436">Ligase</keyword>
<dbReference type="SUPFAM" id="SSF53223">
    <property type="entry name" value="Aminoacid dehydrogenase-like, N-terminal domain"/>
    <property type="match status" value="2"/>
</dbReference>
<dbReference type="Pfam" id="PF01268">
    <property type="entry name" value="FTHFS"/>
    <property type="match status" value="1"/>
</dbReference>
<feature type="domain" description="Tetrahydrofolate dehydrogenase/cyclohydrolase catalytic" evidence="18">
    <location>
        <begin position="7"/>
        <end position="63"/>
    </location>
</feature>
<dbReference type="InterPro" id="IPR036291">
    <property type="entry name" value="NAD(P)-bd_dom_sf"/>
</dbReference>
<dbReference type="InterPro" id="IPR027417">
    <property type="entry name" value="P-loop_NTPase"/>
</dbReference>
<keyword evidence="14" id="KW-0560">Oxidoreductase</keyword>
<dbReference type="InterPro" id="IPR020630">
    <property type="entry name" value="THF_DH/CycHdrlase_cat_dom"/>
</dbReference>
<dbReference type="Pfam" id="PF00763">
    <property type="entry name" value="THF_DHG_CYH"/>
    <property type="match status" value="2"/>
</dbReference>
<dbReference type="EMBL" id="JASSZA010000008">
    <property type="protein sequence ID" value="KAK2104331.1"/>
    <property type="molecule type" value="Genomic_DNA"/>
</dbReference>
<evidence type="ECO:0000256" key="2">
    <source>
        <dbReference type="ARBA" id="ARBA00005559"/>
    </source>
</evidence>
<feature type="domain" description="Tetrahydrofolate dehydrogenase/cyclohydrolase catalytic" evidence="18">
    <location>
        <begin position="109"/>
        <end position="172"/>
    </location>
</feature>
<proteinExistence type="inferred from homology"/>
<keyword evidence="21" id="KW-1185">Reference proteome</keyword>
<evidence type="ECO:0000256" key="1">
    <source>
        <dbReference type="ARBA" id="ARBA00004777"/>
    </source>
</evidence>
<dbReference type="PROSITE" id="PS00722">
    <property type="entry name" value="FTHFS_2"/>
    <property type="match status" value="1"/>
</dbReference>
<dbReference type="EC" id="1.5.1.5" evidence="7"/>
<dbReference type="Gene3D" id="3.40.50.720">
    <property type="entry name" value="NAD(P)-binding Rossmann-like Domain"/>
    <property type="match status" value="1"/>
</dbReference>
<dbReference type="SUPFAM" id="SSF51735">
    <property type="entry name" value="NAD(P)-binding Rossmann-fold domains"/>
    <property type="match status" value="1"/>
</dbReference>
<dbReference type="InterPro" id="IPR020631">
    <property type="entry name" value="THF_DH/CycHdrlase_NAD-bd_dom"/>
</dbReference>
<accession>A0ABQ9V5E8</accession>
<evidence type="ECO:0000256" key="3">
    <source>
        <dbReference type="ARBA" id="ARBA00006985"/>
    </source>
</evidence>
<dbReference type="InterPro" id="IPR046346">
    <property type="entry name" value="Aminoacid_DH-like_N_sf"/>
</dbReference>
<keyword evidence="12" id="KW-0378">Hydrolase</keyword>
<dbReference type="PANTHER" id="PTHR48099">
    <property type="entry name" value="C-1-TETRAHYDROFOLATE SYNTHASE, CYTOPLASMIC-RELATED"/>
    <property type="match status" value="1"/>
</dbReference>
<comment type="caution">
    <text evidence="20">The sequence shown here is derived from an EMBL/GenBank/DDBJ whole genome shotgun (WGS) entry which is preliminary data.</text>
</comment>
<evidence type="ECO:0000256" key="15">
    <source>
        <dbReference type="ARBA" id="ARBA00023268"/>
    </source>
</evidence>
<protein>
    <recommendedName>
        <fullName evidence="8">C-1-tetrahydrofolate synthase, cytoplasmic</fullName>
        <ecNumber evidence="7">1.5.1.5</ecNumber>
        <ecNumber evidence="6">3.5.4.9</ecNumber>
        <ecNumber evidence="5">6.3.4.3</ecNumber>
    </recommendedName>
</protein>
<evidence type="ECO:0000259" key="18">
    <source>
        <dbReference type="Pfam" id="PF00763"/>
    </source>
</evidence>
<dbReference type="PROSITE" id="PS00767">
    <property type="entry name" value="THF_DHG_CYH_2"/>
    <property type="match status" value="1"/>
</dbReference>
<evidence type="ECO:0000256" key="17">
    <source>
        <dbReference type="ARBA" id="ARBA00049033"/>
    </source>
</evidence>
<evidence type="ECO:0000256" key="10">
    <source>
        <dbReference type="ARBA" id="ARBA00022598"/>
    </source>
</evidence>
<evidence type="ECO:0000256" key="13">
    <source>
        <dbReference type="ARBA" id="ARBA00022840"/>
    </source>
</evidence>
<evidence type="ECO:0000256" key="16">
    <source>
        <dbReference type="ARBA" id="ARBA00036357"/>
    </source>
</evidence>
<dbReference type="Proteomes" id="UP001266305">
    <property type="component" value="Unassembled WGS sequence"/>
</dbReference>
<comment type="pathway">
    <text evidence="1">One-carbon metabolism; tetrahydrofolate interconversion.</text>
</comment>
<evidence type="ECO:0000256" key="14">
    <source>
        <dbReference type="ARBA" id="ARBA00023002"/>
    </source>
</evidence>
<dbReference type="SUPFAM" id="SSF52540">
    <property type="entry name" value="P-loop containing nucleoside triphosphate hydrolases"/>
    <property type="match status" value="1"/>
</dbReference>
<comment type="subunit">
    <text evidence="4">Homodimer.</text>
</comment>
<comment type="similarity">
    <text evidence="3">In the C-terminal section; belongs to the formate--tetrahydrofolate ligase family.</text>
</comment>
<dbReference type="InterPro" id="IPR020628">
    <property type="entry name" value="Formate_THF_ligase_CS"/>
</dbReference>
<feature type="domain" description="Tetrahydrofolate dehydrogenase/cyclohydrolase NAD(P)-binding" evidence="19">
    <location>
        <begin position="193"/>
        <end position="303"/>
    </location>
</feature>